<keyword evidence="3" id="KW-1185">Reference proteome</keyword>
<feature type="compositionally biased region" description="Low complexity" evidence="1">
    <location>
        <begin position="39"/>
        <end position="58"/>
    </location>
</feature>
<accession>A0ABV5P134</accession>
<sequence length="336" mass="36478">MVNISDSKPPADPRTNAEGAAAAMAKGRNGKRKARKAKPAAAPPKAAAPCSADPAPSAERSSKVLRDLGLALIATMAGVLVTWVLAPNQEVRGDQAVRDDLKEALAGQPPLRPHVIYDLDSTNGSIHAFAKPLDEATQAMLLRIKSSNIEARLKAHGPLRIADATGIRGPRTQSLTRLRISLEGNRTKPVQIQSIKARITKRSEPWAGALVEVRPQGADETQKLGFDLDSADMEARIVQDDGTFGTQRYIDVKDLKLEYGEPAALIVHAVTATCYCEWVIDVTTRSDGKVERQTIDDNGRPFRITAFAHRYESAFVWRHAPESGFRTMPPTRPADG</sequence>
<feature type="compositionally biased region" description="Basic residues" evidence="1">
    <location>
        <begin position="28"/>
        <end position="38"/>
    </location>
</feature>
<name>A0ABV5P134_9ACTN</name>
<feature type="compositionally biased region" description="Low complexity" evidence="1">
    <location>
        <begin position="17"/>
        <end position="27"/>
    </location>
</feature>
<evidence type="ECO:0000256" key="1">
    <source>
        <dbReference type="SAM" id="MobiDB-lite"/>
    </source>
</evidence>
<dbReference type="Proteomes" id="UP001589568">
    <property type="component" value="Unassembled WGS sequence"/>
</dbReference>
<organism evidence="2 3">
    <name type="scientific">Nonomuraea salmonea</name>
    <dbReference type="NCBI Taxonomy" id="46181"/>
    <lineage>
        <taxon>Bacteria</taxon>
        <taxon>Bacillati</taxon>
        <taxon>Actinomycetota</taxon>
        <taxon>Actinomycetes</taxon>
        <taxon>Streptosporangiales</taxon>
        <taxon>Streptosporangiaceae</taxon>
        <taxon>Nonomuraea</taxon>
    </lineage>
</organism>
<proteinExistence type="predicted"/>
<evidence type="ECO:0000313" key="3">
    <source>
        <dbReference type="Proteomes" id="UP001589568"/>
    </source>
</evidence>
<comment type="caution">
    <text evidence="2">The sequence shown here is derived from an EMBL/GenBank/DDBJ whole genome shotgun (WGS) entry which is preliminary data.</text>
</comment>
<dbReference type="RefSeq" id="WP_345405192.1">
    <property type="nucleotide sequence ID" value="NZ_BAAAXS010000001.1"/>
</dbReference>
<protein>
    <submittedName>
        <fullName evidence="2">Uncharacterized protein</fullName>
    </submittedName>
</protein>
<evidence type="ECO:0000313" key="2">
    <source>
        <dbReference type="EMBL" id="MFB9476279.1"/>
    </source>
</evidence>
<dbReference type="EMBL" id="JBHMCF010000046">
    <property type="protein sequence ID" value="MFB9476279.1"/>
    <property type="molecule type" value="Genomic_DNA"/>
</dbReference>
<feature type="region of interest" description="Disordered" evidence="1">
    <location>
        <begin position="1"/>
        <end position="58"/>
    </location>
</feature>
<gene>
    <name evidence="2" type="ORF">ACFFR3_42855</name>
</gene>
<reference evidence="2 3" key="1">
    <citation type="submission" date="2024-09" db="EMBL/GenBank/DDBJ databases">
        <authorList>
            <person name="Sun Q."/>
            <person name="Mori K."/>
        </authorList>
    </citation>
    <scope>NUCLEOTIDE SEQUENCE [LARGE SCALE GENOMIC DNA]</scope>
    <source>
        <strain evidence="2 3">JCM 3324</strain>
    </source>
</reference>